<proteinExistence type="predicted"/>
<dbReference type="Proteomes" id="UP000324800">
    <property type="component" value="Unassembled WGS sequence"/>
</dbReference>
<accession>A0A5J4WA32</accession>
<dbReference type="AlphaFoldDB" id="A0A5J4WA32"/>
<evidence type="ECO:0000256" key="1">
    <source>
        <dbReference type="ARBA" id="ARBA00023172"/>
    </source>
</evidence>
<reference evidence="2 3" key="1">
    <citation type="submission" date="2019-03" db="EMBL/GenBank/DDBJ databases">
        <title>Single cell metagenomics reveals metabolic interactions within the superorganism composed of flagellate Streblomastix strix and complex community of Bacteroidetes bacteria on its surface.</title>
        <authorList>
            <person name="Treitli S.C."/>
            <person name="Kolisko M."/>
            <person name="Husnik F."/>
            <person name="Keeling P."/>
            <person name="Hampl V."/>
        </authorList>
    </citation>
    <scope>NUCLEOTIDE SEQUENCE [LARGE SCALE GENOMIC DNA]</scope>
    <source>
        <strain evidence="2">ST1C</strain>
    </source>
</reference>
<comment type="caution">
    <text evidence="2">The sequence shown here is derived from an EMBL/GenBank/DDBJ whole genome shotgun (WGS) entry which is preliminary data.</text>
</comment>
<dbReference type="SUPFAM" id="SSF56349">
    <property type="entry name" value="DNA breaking-rejoining enzymes"/>
    <property type="match status" value="1"/>
</dbReference>
<dbReference type="EMBL" id="SNRW01002777">
    <property type="protein sequence ID" value="KAA6391737.1"/>
    <property type="molecule type" value="Genomic_DNA"/>
</dbReference>
<dbReference type="GO" id="GO:0003677">
    <property type="term" value="F:DNA binding"/>
    <property type="evidence" value="ECO:0007669"/>
    <property type="project" value="InterPro"/>
</dbReference>
<protein>
    <recommendedName>
        <fullName evidence="4">Tyr recombinase domain-containing protein</fullName>
    </recommendedName>
</protein>
<name>A0A5J4WA32_9EUKA</name>
<evidence type="ECO:0000313" key="2">
    <source>
        <dbReference type="EMBL" id="KAA6391737.1"/>
    </source>
</evidence>
<dbReference type="GO" id="GO:0015074">
    <property type="term" value="P:DNA integration"/>
    <property type="evidence" value="ECO:0007669"/>
    <property type="project" value="InterPro"/>
</dbReference>
<keyword evidence="1" id="KW-0233">DNA recombination</keyword>
<dbReference type="InterPro" id="IPR011010">
    <property type="entry name" value="DNA_brk_join_enz"/>
</dbReference>
<evidence type="ECO:0000313" key="3">
    <source>
        <dbReference type="Proteomes" id="UP000324800"/>
    </source>
</evidence>
<evidence type="ECO:0008006" key="4">
    <source>
        <dbReference type="Google" id="ProtNLM"/>
    </source>
</evidence>
<dbReference type="GO" id="GO:0006310">
    <property type="term" value="P:DNA recombination"/>
    <property type="evidence" value="ECO:0007669"/>
    <property type="project" value="UniProtKB-KW"/>
</dbReference>
<dbReference type="InterPro" id="IPR013762">
    <property type="entry name" value="Integrase-like_cat_sf"/>
</dbReference>
<organism evidence="2 3">
    <name type="scientific">Streblomastix strix</name>
    <dbReference type="NCBI Taxonomy" id="222440"/>
    <lineage>
        <taxon>Eukaryota</taxon>
        <taxon>Metamonada</taxon>
        <taxon>Preaxostyla</taxon>
        <taxon>Oxymonadida</taxon>
        <taxon>Streblomastigidae</taxon>
        <taxon>Streblomastix</taxon>
    </lineage>
</organism>
<gene>
    <name evidence="2" type="ORF">EZS28_012735</name>
</gene>
<sequence>MLPPGKLIASLVSGNPSQAKDYLDFALVRQNSQHKQFIVQQNLGKHNGEDTHMVSEGFQNIQLPSNQNKGLSHHAIKEARTSSSVVFDKTGIKLEQGLISSIMRKDYRESAKIQKEEAMWDLDILLNYIRRNAKKPFQTLKLRKGRNLSPLDQGRRVLSCFLVKNLEQVQPQVYQQYLMYLGSATREDCSLKIRQLLFESGIPKPARVTDIRAAALTKLISSGATKEEADRWLRHSQSVETVRRYYDRNNKQSAREAIAGSFKEVSLLGGKLPRRRGSVQSHQWI</sequence>
<dbReference type="Gene3D" id="1.10.443.10">
    <property type="entry name" value="Intergrase catalytic core"/>
    <property type="match status" value="1"/>
</dbReference>